<dbReference type="GO" id="GO:0004129">
    <property type="term" value="F:cytochrome-c oxidase activity"/>
    <property type="evidence" value="ECO:0007669"/>
    <property type="project" value="InterPro"/>
</dbReference>
<dbReference type="SUPFAM" id="SSF81452">
    <property type="entry name" value="Cytochrome c oxidase subunit III-like"/>
    <property type="match status" value="1"/>
</dbReference>
<dbReference type="InterPro" id="IPR013833">
    <property type="entry name" value="Cyt_c_oxidase_su3_a-hlx"/>
</dbReference>
<comment type="caution">
    <text evidence="2">The sequence shown here is derived from an EMBL/GenBank/DDBJ whole genome shotgun (WGS) entry which is preliminary data.</text>
</comment>
<dbReference type="InterPro" id="IPR007352">
    <property type="entry name" value="DUF420"/>
</dbReference>
<keyword evidence="1" id="KW-0812">Transmembrane</keyword>
<sequence>MRSGASSRPPVRVTACCYPTRRDEPPRLAVVRDFLTGWGRALFYDLDRSGSPAGRSGLQARACVGVETWLPILNTTLIAISGLAAATGYLCIRQRKVEAHKWAMLTATTFAALFLVVYVARYLLLGSKLYTGEGAVRVVYFAILISHTILATILGPMVLVTIYRALTRQFRRHRRIARLTLPVWLYVAVTGWIIYLMLYTL</sequence>
<evidence type="ECO:0000256" key="1">
    <source>
        <dbReference type="SAM" id="Phobius"/>
    </source>
</evidence>
<dbReference type="EMBL" id="DSIY01000337">
    <property type="protein sequence ID" value="HEG92623.1"/>
    <property type="molecule type" value="Genomic_DNA"/>
</dbReference>
<dbReference type="Pfam" id="PF04238">
    <property type="entry name" value="DUF420"/>
    <property type="match status" value="1"/>
</dbReference>
<protein>
    <submittedName>
        <fullName evidence="2">DUF420 domain-containing protein</fullName>
    </submittedName>
</protein>
<dbReference type="PANTHER" id="PTHR37692:SF1">
    <property type="entry name" value="DUF420 DOMAIN-CONTAINING PROTEIN"/>
    <property type="match status" value="1"/>
</dbReference>
<proteinExistence type="predicted"/>
<feature type="transmembrane region" description="Helical" evidence="1">
    <location>
        <begin position="102"/>
        <end position="120"/>
    </location>
</feature>
<name>A0A831TDK6_9BACT</name>
<evidence type="ECO:0000313" key="2">
    <source>
        <dbReference type="EMBL" id="HEG92623.1"/>
    </source>
</evidence>
<dbReference type="AlphaFoldDB" id="A0A831TDK6"/>
<feature type="transmembrane region" description="Helical" evidence="1">
    <location>
        <begin position="140"/>
        <end position="163"/>
    </location>
</feature>
<gene>
    <name evidence="2" type="ORF">ENP34_14485</name>
</gene>
<keyword evidence="1" id="KW-1133">Transmembrane helix</keyword>
<accession>A0A831TDK6</accession>
<dbReference type="PANTHER" id="PTHR37692">
    <property type="entry name" value="HYPOTHETICAL MEMBRANE SPANNING PROTEIN"/>
    <property type="match status" value="1"/>
</dbReference>
<feature type="transmembrane region" description="Helical" evidence="1">
    <location>
        <begin position="69"/>
        <end position="90"/>
    </location>
</feature>
<dbReference type="GO" id="GO:0022904">
    <property type="term" value="P:respiratory electron transport chain"/>
    <property type="evidence" value="ECO:0007669"/>
    <property type="project" value="InterPro"/>
</dbReference>
<dbReference type="Gene3D" id="1.20.120.80">
    <property type="entry name" value="Cytochrome c oxidase, subunit III, four-helix bundle"/>
    <property type="match status" value="1"/>
</dbReference>
<feature type="transmembrane region" description="Helical" evidence="1">
    <location>
        <begin position="183"/>
        <end position="200"/>
    </location>
</feature>
<dbReference type="InterPro" id="IPR035973">
    <property type="entry name" value="Cyt_c_oxidase_su3-like_sf"/>
</dbReference>
<reference evidence="2" key="1">
    <citation type="journal article" date="2020" name="mSystems">
        <title>Genome- and Community-Level Interaction Insights into Carbon Utilization and Element Cycling Functions of Hydrothermarchaeota in Hydrothermal Sediment.</title>
        <authorList>
            <person name="Zhou Z."/>
            <person name="Liu Y."/>
            <person name="Xu W."/>
            <person name="Pan J."/>
            <person name="Luo Z.H."/>
            <person name="Li M."/>
        </authorList>
    </citation>
    <scope>NUCLEOTIDE SEQUENCE [LARGE SCALE GENOMIC DNA]</scope>
    <source>
        <strain evidence="2">SpSt-210</strain>
    </source>
</reference>
<dbReference type="GO" id="GO:0016020">
    <property type="term" value="C:membrane"/>
    <property type="evidence" value="ECO:0007669"/>
    <property type="project" value="InterPro"/>
</dbReference>
<keyword evidence="1" id="KW-0472">Membrane</keyword>
<organism evidence="2">
    <name type="scientific">Thermorudis peleae</name>
    <dbReference type="NCBI Taxonomy" id="1382356"/>
    <lineage>
        <taxon>Bacteria</taxon>
        <taxon>Pseudomonadati</taxon>
        <taxon>Thermomicrobiota</taxon>
        <taxon>Thermomicrobia</taxon>
        <taxon>Thermomicrobia incertae sedis</taxon>
        <taxon>Thermorudis</taxon>
    </lineage>
</organism>